<evidence type="ECO:0000313" key="4">
    <source>
        <dbReference type="Proteomes" id="UP000035579"/>
    </source>
</evidence>
<name>A0AAC8TFG7_9BACT</name>
<evidence type="ECO:0008006" key="6">
    <source>
        <dbReference type="Google" id="ProtNLM"/>
    </source>
</evidence>
<dbReference type="RefSeq" id="WP_047857952.1">
    <property type="nucleotide sequence ID" value="NZ_CP011509.1"/>
</dbReference>
<dbReference type="AlphaFoldDB" id="A0AAC8TFG7"/>
<dbReference type="EMBL" id="QUMU01000001">
    <property type="protein sequence ID" value="REG37871.1"/>
    <property type="molecule type" value="Genomic_DNA"/>
</dbReference>
<feature type="transmembrane region" description="Helical" evidence="1">
    <location>
        <begin position="46"/>
        <end position="65"/>
    </location>
</feature>
<keyword evidence="5" id="KW-1185">Reference proteome</keyword>
<evidence type="ECO:0000313" key="2">
    <source>
        <dbReference type="EMBL" id="AKJ04047.1"/>
    </source>
</evidence>
<gene>
    <name evidence="2" type="ORF">AA314_05673</name>
    <name evidence="3" type="ORF">ATI61_101858</name>
</gene>
<dbReference type="EMBL" id="CP011509">
    <property type="protein sequence ID" value="AKJ04047.1"/>
    <property type="molecule type" value="Genomic_DNA"/>
</dbReference>
<protein>
    <recommendedName>
        <fullName evidence="6">Phosphopantetheine adenylyltransferase</fullName>
    </recommendedName>
</protein>
<keyword evidence="1" id="KW-0472">Membrane</keyword>
<accession>A0AAC8TFG7</accession>
<dbReference type="Proteomes" id="UP000035579">
    <property type="component" value="Chromosome"/>
</dbReference>
<evidence type="ECO:0000256" key="1">
    <source>
        <dbReference type="SAM" id="Phobius"/>
    </source>
</evidence>
<evidence type="ECO:0000313" key="3">
    <source>
        <dbReference type="EMBL" id="REG37871.1"/>
    </source>
</evidence>
<dbReference type="Proteomes" id="UP000256345">
    <property type="component" value="Unassembled WGS sequence"/>
</dbReference>
<reference evidence="3 5" key="2">
    <citation type="submission" date="2018-08" db="EMBL/GenBank/DDBJ databases">
        <title>Genomic Encyclopedia of Archaeal and Bacterial Type Strains, Phase II (KMG-II): from individual species to whole genera.</title>
        <authorList>
            <person name="Goeker M."/>
        </authorList>
    </citation>
    <scope>NUCLEOTIDE SEQUENCE [LARGE SCALE GENOMIC DNA]</scope>
    <source>
        <strain evidence="3 5">DSM 2261</strain>
    </source>
</reference>
<dbReference type="KEGG" id="age:AA314_05673"/>
<keyword evidence="1" id="KW-1133">Transmembrane helix</keyword>
<reference evidence="2 4" key="1">
    <citation type="submission" date="2015-05" db="EMBL/GenBank/DDBJ databases">
        <title>Genome assembly of Archangium gephyra DSM 2261.</title>
        <authorList>
            <person name="Sharma G."/>
            <person name="Subramanian S."/>
        </authorList>
    </citation>
    <scope>NUCLEOTIDE SEQUENCE [LARGE SCALE GENOMIC DNA]</scope>
    <source>
        <strain evidence="2 4">DSM 2261</strain>
    </source>
</reference>
<sequence length="129" mass="13527">MQIVVSASLVIAAVIHLLPLTGVVSAKALAQLYGLPFEESNLQILMRHRAVLFGLLGVFLMIAAFTPRLQTLAFAAGLISAGSFLWIAFAVGGYNALLQRVVVADIIAVACLLVGAGVRLFQARGSVPP</sequence>
<keyword evidence="1" id="KW-0812">Transmembrane</keyword>
<feature type="transmembrane region" description="Helical" evidence="1">
    <location>
        <begin position="72"/>
        <end position="91"/>
    </location>
</feature>
<organism evidence="2 4">
    <name type="scientific">Archangium gephyra</name>
    <dbReference type="NCBI Taxonomy" id="48"/>
    <lineage>
        <taxon>Bacteria</taxon>
        <taxon>Pseudomonadati</taxon>
        <taxon>Myxococcota</taxon>
        <taxon>Myxococcia</taxon>
        <taxon>Myxococcales</taxon>
        <taxon>Cystobacterineae</taxon>
        <taxon>Archangiaceae</taxon>
        <taxon>Archangium</taxon>
    </lineage>
</organism>
<evidence type="ECO:0000313" key="5">
    <source>
        <dbReference type="Proteomes" id="UP000256345"/>
    </source>
</evidence>
<feature type="transmembrane region" description="Helical" evidence="1">
    <location>
        <begin position="97"/>
        <end position="121"/>
    </location>
</feature>
<proteinExistence type="predicted"/>